<protein>
    <recommendedName>
        <fullName evidence="2">FHA domain-containing protein</fullName>
    </recommendedName>
</protein>
<accession>A0AAD1U7U1</accession>
<dbReference type="SUPFAM" id="SSF49879">
    <property type="entry name" value="SMAD/FHA domain"/>
    <property type="match status" value="1"/>
</dbReference>
<proteinExistence type="predicted"/>
<gene>
    <name evidence="3" type="ORF">ECRASSUSDP1_LOCUS4275</name>
</gene>
<reference evidence="3" key="1">
    <citation type="submission" date="2023-07" db="EMBL/GenBank/DDBJ databases">
        <authorList>
            <consortium name="AG Swart"/>
            <person name="Singh M."/>
            <person name="Singh A."/>
            <person name="Seah K."/>
            <person name="Emmerich C."/>
        </authorList>
    </citation>
    <scope>NUCLEOTIDE SEQUENCE</scope>
    <source>
        <strain evidence="3">DP1</strain>
    </source>
</reference>
<feature type="region of interest" description="Disordered" evidence="1">
    <location>
        <begin position="66"/>
        <end position="87"/>
    </location>
</feature>
<sequence>MSRNNVPGDASDLECDRTVDIYNSVISQNPELKTEGSIIKKNSKLRNYDERDLNFELVSKFMKDEKKSPEKSIQKIPPKKSFQVSPSGKKTGIGLTLRVISSISDIFKKGLEINIDHLGLDENYPFAMKLEDANRYYNLRNQKDGYVYFGYNQPKYVCVSLENSDYLPTIQNDKNYSSNRQEKYQKMYSHMSDGTSEKNKSILSSNKNNSSFAKIYFNTGEEETQMVDFLLPSKNPEDESSIIGRHFYIRYDQDTKKYYARDLGIGYGLFAQIVGEGTPIFQNEDFSDSNSVLINLGQSYMVLGLCPKEESERSDEPQSVESSPNAVNPVRKFPEVPNLSVKIFKEGNESSDYLFDSDNDVVLVGRSEKCQIRVDDRLLSRIQCSLKVADGKWIIKDGHKGRKSTNGVWRYLKDELEITGDTKLKTCQIILSCCL</sequence>
<evidence type="ECO:0000256" key="1">
    <source>
        <dbReference type="SAM" id="MobiDB-lite"/>
    </source>
</evidence>
<evidence type="ECO:0000313" key="3">
    <source>
        <dbReference type="EMBL" id="CAI2362945.1"/>
    </source>
</evidence>
<dbReference type="EMBL" id="CAMPGE010004105">
    <property type="protein sequence ID" value="CAI2362945.1"/>
    <property type="molecule type" value="Genomic_DNA"/>
</dbReference>
<evidence type="ECO:0000313" key="4">
    <source>
        <dbReference type="Proteomes" id="UP001295684"/>
    </source>
</evidence>
<name>A0AAD1U7U1_EUPCR</name>
<dbReference type="AlphaFoldDB" id="A0AAD1U7U1"/>
<dbReference type="InterPro" id="IPR000253">
    <property type="entry name" value="FHA_dom"/>
</dbReference>
<dbReference type="PROSITE" id="PS50006">
    <property type="entry name" value="FHA_DOMAIN"/>
    <property type="match status" value="1"/>
</dbReference>
<dbReference type="InterPro" id="IPR008984">
    <property type="entry name" value="SMAD_FHA_dom_sf"/>
</dbReference>
<dbReference type="Proteomes" id="UP001295684">
    <property type="component" value="Unassembled WGS sequence"/>
</dbReference>
<dbReference type="CDD" id="cd00060">
    <property type="entry name" value="FHA"/>
    <property type="match status" value="1"/>
</dbReference>
<dbReference type="Pfam" id="PF00498">
    <property type="entry name" value="FHA"/>
    <property type="match status" value="1"/>
</dbReference>
<dbReference type="Gene3D" id="2.60.200.20">
    <property type="match status" value="1"/>
</dbReference>
<organism evidence="3 4">
    <name type="scientific">Euplotes crassus</name>
    <dbReference type="NCBI Taxonomy" id="5936"/>
    <lineage>
        <taxon>Eukaryota</taxon>
        <taxon>Sar</taxon>
        <taxon>Alveolata</taxon>
        <taxon>Ciliophora</taxon>
        <taxon>Intramacronucleata</taxon>
        <taxon>Spirotrichea</taxon>
        <taxon>Hypotrichia</taxon>
        <taxon>Euplotida</taxon>
        <taxon>Euplotidae</taxon>
        <taxon>Moneuplotes</taxon>
    </lineage>
</organism>
<feature type="domain" description="FHA" evidence="2">
    <location>
        <begin position="362"/>
        <end position="409"/>
    </location>
</feature>
<keyword evidence="4" id="KW-1185">Reference proteome</keyword>
<comment type="caution">
    <text evidence="3">The sequence shown here is derived from an EMBL/GenBank/DDBJ whole genome shotgun (WGS) entry which is preliminary data.</text>
</comment>
<dbReference type="SMART" id="SM00240">
    <property type="entry name" value="FHA"/>
    <property type="match status" value="1"/>
</dbReference>
<evidence type="ECO:0000259" key="2">
    <source>
        <dbReference type="PROSITE" id="PS50006"/>
    </source>
</evidence>